<evidence type="ECO:0000313" key="2">
    <source>
        <dbReference type="WBParaSite" id="SSLN_0000370501-mRNA-1"/>
    </source>
</evidence>
<dbReference type="GO" id="GO:0098855">
    <property type="term" value="C:HCN channel complex"/>
    <property type="evidence" value="ECO:0007669"/>
    <property type="project" value="TreeGrafter"/>
</dbReference>
<protein>
    <submittedName>
        <fullName evidence="2">Ion_trans_2 domain-containing protein</fullName>
    </submittedName>
</protein>
<dbReference type="InterPro" id="IPR051413">
    <property type="entry name" value="K/Na_HCN_channel"/>
</dbReference>
<dbReference type="Gene3D" id="1.10.287.70">
    <property type="match status" value="1"/>
</dbReference>
<dbReference type="GO" id="GO:0005249">
    <property type="term" value="F:voltage-gated potassium channel activity"/>
    <property type="evidence" value="ECO:0007669"/>
    <property type="project" value="TreeGrafter"/>
</dbReference>
<keyword evidence="1" id="KW-0732">Signal</keyword>
<dbReference type="PANTHER" id="PTHR45689:SF5">
    <property type="entry name" value="I[[H]] CHANNEL, ISOFORM E"/>
    <property type="match status" value="1"/>
</dbReference>
<organism evidence="2">
    <name type="scientific">Schistocephalus solidus</name>
    <name type="common">Tapeworm</name>
    <dbReference type="NCBI Taxonomy" id="70667"/>
    <lineage>
        <taxon>Eukaryota</taxon>
        <taxon>Metazoa</taxon>
        <taxon>Spiralia</taxon>
        <taxon>Lophotrochozoa</taxon>
        <taxon>Platyhelminthes</taxon>
        <taxon>Cestoda</taxon>
        <taxon>Eucestoda</taxon>
        <taxon>Diphyllobothriidea</taxon>
        <taxon>Diphyllobothriidae</taxon>
        <taxon>Schistocephalus</taxon>
    </lineage>
</organism>
<dbReference type="GO" id="GO:0035725">
    <property type="term" value="P:sodium ion transmembrane transport"/>
    <property type="evidence" value="ECO:0007669"/>
    <property type="project" value="TreeGrafter"/>
</dbReference>
<dbReference type="GO" id="GO:0003254">
    <property type="term" value="P:regulation of membrane depolarization"/>
    <property type="evidence" value="ECO:0007669"/>
    <property type="project" value="TreeGrafter"/>
</dbReference>
<feature type="chain" id="PRO_5008153699" evidence="1">
    <location>
        <begin position="17"/>
        <end position="189"/>
    </location>
</feature>
<proteinExistence type="predicted"/>
<accession>A0A183SHA0</accession>
<dbReference type="Gene3D" id="1.10.287.630">
    <property type="entry name" value="Helix hairpin bin"/>
    <property type="match status" value="1"/>
</dbReference>
<dbReference type="WBParaSite" id="SSLN_0000370501-mRNA-1">
    <property type="protein sequence ID" value="SSLN_0000370501-mRNA-1"/>
    <property type="gene ID" value="SSLN_0000370501"/>
</dbReference>
<name>A0A183SHA0_SCHSO</name>
<dbReference type="AlphaFoldDB" id="A0A183SHA0"/>
<dbReference type="PANTHER" id="PTHR45689">
    <property type="entry name" value="I[[H]] CHANNEL, ISOFORM E"/>
    <property type="match status" value="1"/>
</dbReference>
<reference evidence="2" key="1">
    <citation type="submission" date="2016-06" db="UniProtKB">
        <authorList>
            <consortium name="WormBaseParasite"/>
        </authorList>
    </citation>
    <scope>IDENTIFICATION</scope>
</reference>
<feature type="signal peptide" evidence="1">
    <location>
        <begin position="1"/>
        <end position="16"/>
    </location>
</feature>
<sequence>LVLLMLLLGHWNACLQFLIPMLNEYPTDSWVMKCKLRNAGWFEQYTWALFKAMSHMLSIGYGRFPPTSASEAWITIISMMTGSTCYALFVGHAAALIQSFDCSKKMYREKFKQVEEYMAFRKLPRVLRQKIANYYEHRYQGKMFNEMVILDELSECLREVSEHSSFWHYRILLASHITVYLVISSGWHP</sequence>
<dbReference type="SUPFAM" id="SSF81324">
    <property type="entry name" value="Voltage-gated potassium channels"/>
    <property type="match status" value="1"/>
</dbReference>
<evidence type="ECO:0000256" key="1">
    <source>
        <dbReference type="SAM" id="SignalP"/>
    </source>
</evidence>